<organism evidence="1 2">
    <name type="scientific">Gloeophyllum trabeum (strain ATCC 11539 / FP-39264 / Madison 617)</name>
    <name type="common">Brown rot fungus</name>
    <dbReference type="NCBI Taxonomy" id="670483"/>
    <lineage>
        <taxon>Eukaryota</taxon>
        <taxon>Fungi</taxon>
        <taxon>Dikarya</taxon>
        <taxon>Basidiomycota</taxon>
        <taxon>Agaricomycotina</taxon>
        <taxon>Agaricomycetes</taxon>
        <taxon>Gloeophyllales</taxon>
        <taxon>Gloeophyllaceae</taxon>
        <taxon>Gloeophyllum</taxon>
    </lineage>
</organism>
<proteinExistence type="predicted"/>
<dbReference type="GeneID" id="19303748"/>
<dbReference type="Proteomes" id="UP000030669">
    <property type="component" value="Unassembled WGS sequence"/>
</dbReference>
<gene>
    <name evidence="1" type="ORF">GLOTRDRAFT_137399</name>
</gene>
<keyword evidence="2" id="KW-1185">Reference proteome</keyword>
<reference evidence="1 2" key="1">
    <citation type="journal article" date="2012" name="Science">
        <title>The Paleozoic origin of enzymatic lignin decomposition reconstructed from 31 fungal genomes.</title>
        <authorList>
            <person name="Floudas D."/>
            <person name="Binder M."/>
            <person name="Riley R."/>
            <person name="Barry K."/>
            <person name="Blanchette R.A."/>
            <person name="Henrissat B."/>
            <person name="Martinez A.T."/>
            <person name="Otillar R."/>
            <person name="Spatafora J.W."/>
            <person name="Yadav J.S."/>
            <person name="Aerts A."/>
            <person name="Benoit I."/>
            <person name="Boyd A."/>
            <person name="Carlson A."/>
            <person name="Copeland A."/>
            <person name="Coutinho P.M."/>
            <person name="de Vries R.P."/>
            <person name="Ferreira P."/>
            <person name="Findley K."/>
            <person name="Foster B."/>
            <person name="Gaskell J."/>
            <person name="Glotzer D."/>
            <person name="Gorecki P."/>
            <person name="Heitman J."/>
            <person name="Hesse C."/>
            <person name="Hori C."/>
            <person name="Igarashi K."/>
            <person name="Jurgens J.A."/>
            <person name="Kallen N."/>
            <person name="Kersten P."/>
            <person name="Kohler A."/>
            <person name="Kuees U."/>
            <person name="Kumar T.K.A."/>
            <person name="Kuo A."/>
            <person name="LaButti K."/>
            <person name="Larrondo L.F."/>
            <person name="Lindquist E."/>
            <person name="Ling A."/>
            <person name="Lombard V."/>
            <person name="Lucas S."/>
            <person name="Lundell T."/>
            <person name="Martin R."/>
            <person name="McLaughlin D.J."/>
            <person name="Morgenstern I."/>
            <person name="Morin E."/>
            <person name="Murat C."/>
            <person name="Nagy L.G."/>
            <person name="Nolan M."/>
            <person name="Ohm R.A."/>
            <person name="Patyshakuliyeva A."/>
            <person name="Rokas A."/>
            <person name="Ruiz-Duenas F.J."/>
            <person name="Sabat G."/>
            <person name="Salamov A."/>
            <person name="Samejima M."/>
            <person name="Schmutz J."/>
            <person name="Slot J.C."/>
            <person name="St John F."/>
            <person name="Stenlid J."/>
            <person name="Sun H."/>
            <person name="Sun S."/>
            <person name="Syed K."/>
            <person name="Tsang A."/>
            <person name="Wiebenga A."/>
            <person name="Young D."/>
            <person name="Pisabarro A."/>
            <person name="Eastwood D.C."/>
            <person name="Martin F."/>
            <person name="Cullen D."/>
            <person name="Grigoriev I.V."/>
            <person name="Hibbett D.S."/>
        </authorList>
    </citation>
    <scope>NUCLEOTIDE SEQUENCE [LARGE SCALE GENOMIC DNA]</scope>
    <source>
        <strain evidence="1 2">ATCC 11539</strain>
    </source>
</reference>
<dbReference type="KEGG" id="gtr:GLOTRDRAFT_137399"/>
<protein>
    <submittedName>
        <fullName evidence="1">Uncharacterized protein</fullName>
    </submittedName>
</protein>
<evidence type="ECO:0000313" key="2">
    <source>
        <dbReference type="Proteomes" id="UP000030669"/>
    </source>
</evidence>
<dbReference type="OrthoDB" id="3222531at2759"/>
<dbReference type="RefSeq" id="XP_007864108.1">
    <property type="nucleotide sequence ID" value="XM_007865917.1"/>
</dbReference>
<accession>S7RQR8</accession>
<dbReference type="AlphaFoldDB" id="S7RQR8"/>
<dbReference type="EMBL" id="KB469299">
    <property type="protein sequence ID" value="EPQ56920.1"/>
    <property type="molecule type" value="Genomic_DNA"/>
</dbReference>
<dbReference type="OMA" id="DCSEPRR"/>
<sequence length="407" mass="46144">MPSTADPGWWKRPRIFVLPVLPPELWIEIFEFATYVPGALQSQSYNPFETVVPLPQLEELRSLKIAYRTKRSLVLVCKRWRDLALPILYRVVLADGTKALLYLYRTLTSDLATSLRTHVRRLICRVETAEKLLASDPLPDVIKAIPSLVIFNLWLTNGTSYSMPDDVLLAVASQGKSIRVLDWTPSLRDEYDLTGWRQMLSSLPNLRILRYGFGGMSPSTASAPPIRLPNLTYSTWDTFGRHGRLTPEDDLTGLRALEFISTSALVPPHLGRNITSLSMPVVPQNANEVIARVLSALPNVTHLVLWSLVWAIIPHALSLPKKVQKLGLCWWSGQRDNNEDYAGLFENIFSIHAPDLETVRFVGWDEWGALSRRSPQVLSRFRELAPSRTFRVEDREGRLLVDLWGLS</sequence>
<evidence type="ECO:0000313" key="1">
    <source>
        <dbReference type="EMBL" id="EPQ56920.1"/>
    </source>
</evidence>
<dbReference type="HOGENOM" id="CLU_052689_1_0_1"/>
<dbReference type="STRING" id="670483.S7RQR8"/>
<name>S7RQR8_GLOTA</name>